<dbReference type="InterPro" id="IPR011335">
    <property type="entry name" value="Restrct_endonuc-II-like"/>
</dbReference>
<dbReference type="CDD" id="cd06260">
    <property type="entry name" value="DUF820-like"/>
    <property type="match status" value="1"/>
</dbReference>
<dbReference type="AlphaFoldDB" id="A0A518D694"/>
<protein>
    <recommendedName>
        <fullName evidence="1">Putative restriction endonuclease domain-containing protein</fullName>
    </recommendedName>
</protein>
<dbReference type="InterPro" id="IPR008538">
    <property type="entry name" value="Uma2"/>
</dbReference>
<name>A0A518D694_9BACT</name>
<dbReference type="SUPFAM" id="SSF52980">
    <property type="entry name" value="Restriction endonuclease-like"/>
    <property type="match status" value="1"/>
</dbReference>
<evidence type="ECO:0000313" key="3">
    <source>
        <dbReference type="Proteomes" id="UP000317429"/>
    </source>
</evidence>
<dbReference type="OrthoDB" id="280487at2"/>
<dbReference type="Proteomes" id="UP000317429">
    <property type="component" value="Chromosome"/>
</dbReference>
<feature type="domain" description="Putative restriction endonuclease" evidence="1">
    <location>
        <begin position="32"/>
        <end position="199"/>
    </location>
</feature>
<dbReference type="RefSeq" id="WP_145280730.1">
    <property type="nucleotide sequence ID" value="NZ_CP036291.1"/>
</dbReference>
<accession>A0A518D694</accession>
<organism evidence="2 3">
    <name type="scientific">Pirellulimonas nuda</name>
    <dbReference type="NCBI Taxonomy" id="2528009"/>
    <lineage>
        <taxon>Bacteria</taxon>
        <taxon>Pseudomonadati</taxon>
        <taxon>Planctomycetota</taxon>
        <taxon>Planctomycetia</taxon>
        <taxon>Pirellulales</taxon>
        <taxon>Lacipirellulaceae</taxon>
        <taxon>Pirellulimonas</taxon>
    </lineage>
</organism>
<evidence type="ECO:0000313" key="2">
    <source>
        <dbReference type="EMBL" id="QDU86994.1"/>
    </source>
</evidence>
<dbReference type="InterPro" id="IPR012296">
    <property type="entry name" value="Nuclease_put_TT1808"/>
</dbReference>
<gene>
    <name evidence="2" type="ORF">Pla175_03480</name>
</gene>
<dbReference type="EMBL" id="CP036291">
    <property type="protein sequence ID" value="QDU86994.1"/>
    <property type="molecule type" value="Genomic_DNA"/>
</dbReference>
<proteinExistence type="predicted"/>
<sequence>MPSLPPALANGPQYAWELATLYPQQGAWDEVEYLHLTDGSNRRIELTGGVLEFLPLPTLKHQTLAGFFYHALLAFVTKHDLGVVPFPPIRVRSPAGQIREPDALFLSKANSRWLHNRVFEGADLVAEVVSGDAKDRKRDLVTKHAEYAQAGISEYWVIDPEQRVVLVYKLTGAEYALHGRFESGEADSVLLTGFALDVEALFAAADSVPE</sequence>
<dbReference type="PANTHER" id="PTHR34107:SF4">
    <property type="entry name" value="SLL1222 PROTEIN"/>
    <property type="match status" value="1"/>
</dbReference>
<dbReference type="PANTHER" id="PTHR34107">
    <property type="entry name" value="SLL0198 PROTEIN-RELATED"/>
    <property type="match status" value="1"/>
</dbReference>
<dbReference type="Gene3D" id="3.90.1570.10">
    <property type="entry name" value="tt1808, chain A"/>
    <property type="match status" value="1"/>
</dbReference>
<dbReference type="Pfam" id="PF05685">
    <property type="entry name" value="Uma2"/>
    <property type="match status" value="1"/>
</dbReference>
<evidence type="ECO:0000259" key="1">
    <source>
        <dbReference type="Pfam" id="PF05685"/>
    </source>
</evidence>
<reference evidence="2 3" key="1">
    <citation type="submission" date="2019-02" db="EMBL/GenBank/DDBJ databases">
        <title>Deep-cultivation of Planctomycetes and their phenomic and genomic characterization uncovers novel biology.</title>
        <authorList>
            <person name="Wiegand S."/>
            <person name="Jogler M."/>
            <person name="Boedeker C."/>
            <person name="Pinto D."/>
            <person name="Vollmers J."/>
            <person name="Rivas-Marin E."/>
            <person name="Kohn T."/>
            <person name="Peeters S.H."/>
            <person name="Heuer A."/>
            <person name="Rast P."/>
            <person name="Oberbeckmann S."/>
            <person name="Bunk B."/>
            <person name="Jeske O."/>
            <person name="Meyerdierks A."/>
            <person name="Storesund J.E."/>
            <person name="Kallscheuer N."/>
            <person name="Luecker S."/>
            <person name="Lage O.M."/>
            <person name="Pohl T."/>
            <person name="Merkel B.J."/>
            <person name="Hornburger P."/>
            <person name="Mueller R.-W."/>
            <person name="Bruemmer F."/>
            <person name="Labrenz M."/>
            <person name="Spormann A.M."/>
            <person name="Op den Camp H."/>
            <person name="Overmann J."/>
            <person name="Amann R."/>
            <person name="Jetten M.S.M."/>
            <person name="Mascher T."/>
            <person name="Medema M.H."/>
            <person name="Devos D.P."/>
            <person name="Kaster A.-K."/>
            <person name="Ovreas L."/>
            <person name="Rohde M."/>
            <person name="Galperin M.Y."/>
            <person name="Jogler C."/>
        </authorList>
    </citation>
    <scope>NUCLEOTIDE SEQUENCE [LARGE SCALE GENOMIC DNA]</scope>
    <source>
        <strain evidence="2 3">Pla175</strain>
    </source>
</reference>
<keyword evidence="3" id="KW-1185">Reference proteome</keyword>
<dbReference type="KEGG" id="pnd:Pla175_03480"/>